<comment type="caution">
    <text evidence="2">The sequence shown here is derived from an EMBL/GenBank/DDBJ whole genome shotgun (WGS) entry which is preliminary data.</text>
</comment>
<accession>A0A108U935</accession>
<sequence>MCAVGSEGARGGLATISFAIKTAIAAKLGAPGRQFRRLLSATCAPSLPRSRTFRASPRLGSEVSGSPPSRG</sequence>
<dbReference type="Proteomes" id="UP000023435">
    <property type="component" value="Unassembled WGS sequence"/>
</dbReference>
<evidence type="ECO:0000313" key="2">
    <source>
        <dbReference type="EMBL" id="KWS04804.1"/>
    </source>
</evidence>
<evidence type="ECO:0000256" key="1">
    <source>
        <dbReference type="SAM" id="MobiDB-lite"/>
    </source>
</evidence>
<protein>
    <submittedName>
        <fullName evidence="2">Uncharacterized protein</fullName>
    </submittedName>
</protein>
<dbReference type="AlphaFoldDB" id="A0A108U935"/>
<gene>
    <name evidence="2" type="ORF">AZ78_2354</name>
</gene>
<evidence type="ECO:0000313" key="3">
    <source>
        <dbReference type="Proteomes" id="UP000023435"/>
    </source>
</evidence>
<proteinExistence type="predicted"/>
<name>A0A108U935_9GAMM</name>
<dbReference type="EMBL" id="JAJA02000001">
    <property type="protein sequence ID" value="KWS04804.1"/>
    <property type="molecule type" value="Genomic_DNA"/>
</dbReference>
<organism evidence="2 3">
    <name type="scientific">Lysobacter capsici AZ78</name>
    <dbReference type="NCBI Taxonomy" id="1444315"/>
    <lineage>
        <taxon>Bacteria</taxon>
        <taxon>Pseudomonadati</taxon>
        <taxon>Pseudomonadota</taxon>
        <taxon>Gammaproteobacteria</taxon>
        <taxon>Lysobacterales</taxon>
        <taxon>Lysobacteraceae</taxon>
        <taxon>Lysobacter</taxon>
    </lineage>
</organism>
<keyword evidence="3" id="KW-1185">Reference proteome</keyword>
<feature type="region of interest" description="Disordered" evidence="1">
    <location>
        <begin position="48"/>
        <end position="71"/>
    </location>
</feature>
<reference evidence="2 3" key="1">
    <citation type="journal article" date="2014" name="Genome Announc.">
        <title>Draft Genome Sequence of Lysobacter capsici AZ78, a Bacterium Antagonistic to Plant-Pathogenic Oomycetes.</title>
        <authorList>
            <person name="Puopolo G."/>
            <person name="Sonego P."/>
            <person name="Engelen K."/>
            <person name="Pertot I."/>
        </authorList>
    </citation>
    <scope>NUCLEOTIDE SEQUENCE [LARGE SCALE GENOMIC DNA]</scope>
    <source>
        <strain evidence="2 3">AZ78</strain>
    </source>
</reference>